<evidence type="ECO:0000313" key="2">
    <source>
        <dbReference type="Proteomes" id="UP000182680"/>
    </source>
</evidence>
<protein>
    <recommendedName>
        <fullName evidence="3">Tetratricopeptide repeat protein</fullName>
    </recommendedName>
</protein>
<dbReference type="SUPFAM" id="SSF48452">
    <property type="entry name" value="TPR-like"/>
    <property type="match status" value="1"/>
</dbReference>
<reference evidence="2" key="1">
    <citation type="submission" date="2016-11" db="EMBL/GenBank/DDBJ databases">
        <authorList>
            <person name="Jaros S."/>
            <person name="Januszkiewicz K."/>
            <person name="Wedrychowicz H."/>
        </authorList>
    </citation>
    <scope>NUCLEOTIDE SEQUENCE [LARGE SCALE GENOMIC DNA]</scope>
    <source>
        <strain evidence="2">DSM 7057</strain>
    </source>
</reference>
<sequence length="194" mass="22123">MNIRKIREDLGRAKASCMRRDLLRALYLTIAALRELGGQTAPSDLRGDIRTTVNALSSDPGLVDHLPPNVTYQPGNEKELLQIFARTYKKFKAHGEQEDYETTLQRKLNLDRWIKDGKKFLDEGRPSDADACFTEAMKYYKDEQAVFVMMAKAMMDAGEYVRAIGHARNGLKENPQDETLSRLIDECTRLRPQA</sequence>
<evidence type="ECO:0008006" key="3">
    <source>
        <dbReference type="Google" id="ProtNLM"/>
    </source>
</evidence>
<evidence type="ECO:0000313" key="1">
    <source>
        <dbReference type="EMBL" id="SFW67155.1"/>
    </source>
</evidence>
<organism evidence="1 2">
    <name type="scientific">Desulfovibrio desulfuricans</name>
    <dbReference type="NCBI Taxonomy" id="876"/>
    <lineage>
        <taxon>Bacteria</taxon>
        <taxon>Pseudomonadati</taxon>
        <taxon>Thermodesulfobacteriota</taxon>
        <taxon>Desulfovibrionia</taxon>
        <taxon>Desulfovibrionales</taxon>
        <taxon>Desulfovibrionaceae</taxon>
        <taxon>Desulfovibrio</taxon>
    </lineage>
</organism>
<accession>A0AA94HUK3</accession>
<dbReference type="EMBL" id="FPIW01000060">
    <property type="protein sequence ID" value="SFW67155.1"/>
    <property type="molecule type" value="Genomic_DNA"/>
</dbReference>
<name>A0AA94HUK3_DESDE</name>
<dbReference type="Gene3D" id="1.25.40.10">
    <property type="entry name" value="Tetratricopeptide repeat domain"/>
    <property type="match status" value="1"/>
</dbReference>
<gene>
    <name evidence="1" type="ORF">SAMN02910291_02420</name>
</gene>
<dbReference type="RefSeq" id="WP_072312354.1">
    <property type="nucleotide sequence ID" value="NZ_FPIW01000060.1"/>
</dbReference>
<dbReference type="InterPro" id="IPR011990">
    <property type="entry name" value="TPR-like_helical_dom_sf"/>
</dbReference>
<comment type="caution">
    <text evidence="1">The sequence shown here is derived from an EMBL/GenBank/DDBJ whole genome shotgun (WGS) entry which is preliminary data.</text>
</comment>
<dbReference type="AlphaFoldDB" id="A0AA94HUK3"/>
<proteinExistence type="predicted"/>
<dbReference type="Proteomes" id="UP000182680">
    <property type="component" value="Unassembled WGS sequence"/>
</dbReference>